<dbReference type="WBParaSite" id="PS1159_v2.g16869.t2">
    <property type="protein sequence ID" value="PS1159_v2.g16869.t2"/>
    <property type="gene ID" value="PS1159_v2.g16869"/>
</dbReference>
<accession>A0AC35FEZ5</accession>
<sequence>MATKNDKNSFVEQSFTTSENQYFNLNLNQSEQFATLIPVQFFSKSNNDKYCASDNFEEKEKSQSWNKSSKGPTLTTLNEDSDDFKQRWKNGNALNATNKSTLSLHISAYKNPNASDLFYDENNEGSKKEKFKSIKTSDSLKFRNPFEFSRQQNGAQKNKPEVMQFKASQKLRPTSSQQTGQNNVRPQRALGTPATGGITRKPLVQQQQQKPGAGKVEEKKKLFDLGCCKKQKGPPAYICPKKAAPPKGSKKRSFGSLFSRKKTNVSKPSTTTSKSVSRFSRLGVRTPNQLPQKPKQPVVSVISATSAAAAKSKPKTPQKLGVAKPKDKSDKKKNVKKLQPKSESKKSQKSSIDSPKKSEKEMKTAMEKSLREGKNKPKPTSKSSSKSHGKDVSHESRRKNYQEVKISITNTDDGMTERKVTLINAYPQNELPPKPFFGSLSYPQKKKSYASSKSVTSIDRLSPAHLPSASEQEFLTSPIKSSPHLPSASEQEFLTSPIKSSRASSSTKQQQQQQLQLYSPKTYRDRALSTIHQLRASYQLSHHEIRNLSKNPELKITTIRAGNALLEAQRNLRNLKSIQILAGTNLLPDLTLFNDELSVVIHELDRFIDAIQTVSEHAETSP</sequence>
<protein>
    <submittedName>
        <fullName evidence="2">Uncharacterized protein</fullName>
    </submittedName>
</protein>
<name>A0AC35FEZ5_9BILA</name>
<reference evidence="2" key="1">
    <citation type="submission" date="2022-11" db="UniProtKB">
        <authorList>
            <consortium name="WormBaseParasite"/>
        </authorList>
    </citation>
    <scope>IDENTIFICATION</scope>
</reference>
<evidence type="ECO:0000313" key="1">
    <source>
        <dbReference type="Proteomes" id="UP000887580"/>
    </source>
</evidence>
<proteinExistence type="predicted"/>
<evidence type="ECO:0000313" key="2">
    <source>
        <dbReference type="WBParaSite" id="PS1159_v2.g16869.t2"/>
    </source>
</evidence>
<organism evidence="1 2">
    <name type="scientific">Panagrolaimus sp. PS1159</name>
    <dbReference type="NCBI Taxonomy" id="55785"/>
    <lineage>
        <taxon>Eukaryota</taxon>
        <taxon>Metazoa</taxon>
        <taxon>Ecdysozoa</taxon>
        <taxon>Nematoda</taxon>
        <taxon>Chromadorea</taxon>
        <taxon>Rhabditida</taxon>
        <taxon>Tylenchina</taxon>
        <taxon>Panagrolaimomorpha</taxon>
        <taxon>Panagrolaimoidea</taxon>
        <taxon>Panagrolaimidae</taxon>
        <taxon>Panagrolaimus</taxon>
    </lineage>
</organism>
<dbReference type="Proteomes" id="UP000887580">
    <property type="component" value="Unplaced"/>
</dbReference>